<proteinExistence type="predicted"/>
<dbReference type="AlphaFoldDB" id="A0AAE0SA25"/>
<reference evidence="2" key="2">
    <citation type="journal article" date="2021" name="Genome Biol. Evol.">
        <title>Developing a high-quality reference genome for a parasitic bivalve with doubly uniparental inheritance (Bivalvia: Unionida).</title>
        <authorList>
            <person name="Smith C.H."/>
        </authorList>
    </citation>
    <scope>NUCLEOTIDE SEQUENCE</scope>
    <source>
        <strain evidence="2">CHS0354</strain>
        <tissue evidence="2">Mantle</tissue>
    </source>
</reference>
<reference evidence="2" key="1">
    <citation type="journal article" date="2021" name="Genome Biol. Evol.">
        <title>A High-Quality Reference Genome for a Parasitic Bivalve with Doubly Uniparental Inheritance (Bivalvia: Unionida).</title>
        <authorList>
            <person name="Smith C.H."/>
        </authorList>
    </citation>
    <scope>NUCLEOTIDE SEQUENCE</scope>
    <source>
        <strain evidence="2">CHS0354</strain>
    </source>
</reference>
<evidence type="ECO:0000313" key="2">
    <source>
        <dbReference type="EMBL" id="KAK3587590.1"/>
    </source>
</evidence>
<dbReference type="EMBL" id="JAEAOA010001935">
    <property type="protein sequence ID" value="KAK3587590.1"/>
    <property type="molecule type" value="Genomic_DNA"/>
</dbReference>
<dbReference type="Proteomes" id="UP001195483">
    <property type="component" value="Unassembled WGS sequence"/>
</dbReference>
<organism evidence="2 3">
    <name type="scientific">Potamilus streckersoni</name>
    <dbReference type="NCBI Taxonomy" id="2493646"/>
    <lineage>
        <taxon>Eukaryota</taxon>
        <taxon>Metazoa</taxon>
        <taxon>Spiralia</taxon>
        <taxon>Lophotrochozoa</taxon>
        <taxon>Mollusca</taxon>
        <taxon>Bivalvia</taxon>
        <taxon>Autobranchia</taxon>
        <taxon>Heteroconchia</taxon>
        <taxon>Palaeoheterodonta</taxon>
        <taxon>Unionida</taxon>
        <taxon>Unionoidea</taxon>
        <taxon>Unionidae</taxon>
        <taxon>Ambleminae</taxon>
        <taxon>Lampsilini</taxon>
        <taxon>Potamilus</taxon>
    </lineage>
</organism>
<keyword evidence="1" id="KW-1133">Transmembrane helix</keyword>
<feature type="transmembrane region" description="Helical" evidence="1">
    <location>
        <begin position="66"/>
        <end position="84"/>
    </location>
</feature>
<accession>A0AAE0SA25</accession>
<sequence length="110" mass="13048">MSLNILKITVPYAWVNYHIWFITQKFLNVYLRLNEQSNKYACLLMRPTTFHSGRMNLDLHTRRLKIFGFFLFPVCTICAVTAIINKGSIKSINRVETLKLQHNYLYISFK</sequence>
<gene>
    <name evidence="2" type="ORF">CHS0354_032790</name>
</gene>
<keyword evidence="1" id="KW-0812">Transmembrane</keyword>
<evidence type="ECO:0000256" key="1">
    <source>
        <dbReference type="SAM" id="Phobius"/>
    </source>
</evidence>
<keyword evidence="3" id="KW-1185">Reference proteome</keyword>
<evidence type="ECO:0000313" key="3">
    <source>
        <dbReference type="Proteomes" id="UP001195483"/>
    </source>
</evidence>
<protein>
    <submittedName>
        <fullName evidence="2">Uncharacterized protein</fullName>
    </submittedName>
</protein>
<reference evidence="2" key="3">
    <citation type="submission" date="2023-05" db="EMBL/GenBank/DDBJ databases">
        <authorList>
            <person name="Smith C.H."/>
        </authorList>
    </citation>
    <scope>NUCLEOTIDE SEQUENCE</scope>
    <source>
        <strain evidence="2">CHS0354</strain>
        <tissue evidence="2">Mantle</tissue>
    </source>
</reference>
<name>A0AAE0SA25_9BIVA</name>
<keyword evidence="1" id="KW-0472">Membrane</keyword>
<comment type="caution">
    <text evidence="2">The sequence shown here is derived from an EMBL/GenBank/DDBJ whole genome shotgun (WGS) entry which is preliminary data.</text>
</comment>